<evidence type="ECO:0008006" key="3">
    <source>
        <dbReference type="Google" id="ProtNLM"/>
    </source>
</evidence>
<dbReference type="AlphaFoldDB" id="A0A0J6WEL6"/>
<name>A0A0J6WEL6_9MYCO</name>
<protein>
    <recommendedName>
        <fullName evidence="3">DUF559 domain-containing protein</fullName>
    </recommendedName>
</protein>
<proteinExistence type="predicted"/>
<comment type="caution">
    <text evidence="1">The sequence shown here is derived from an EMBL/GenBank/DDBJ whole genome shotgun (WGS) entry which is preliminary data.</text>
</comment>
<dbReference type="Proteomes" id="UP000036313">
    <property type="component" value="Unassembled WGS sequence"/>
</dbReference>
<accession>A0A0J6WEL6</accession>
<organism evidence="1 2">
    <name type="scientific">Mycolicibacterium obuense</name>
    <dbReference type="NCBI Taxonomy" id="1807"/>
    <lineage>
        <taxon>Bacteria</taxon>
        <taxon>Bacillati</taxon>
        <taxon>Actinomycetota</taxon>
        <taxon>Actinomycetes</taxon>
        <taxon>Mycobacteriales</taxon>
        <taxon>Mycobacteriaceae</taxon>
        <taxon>Mycolicibacterium</taxon>
    </lineage>
</organism>
<dbReference type="RefSeq" id="WP_048422253.1">
    <property type="nucleotide sequence ID" value="NZ_JYNU01000005.1"/>
</dbReference>
<dbReference type="EMBL" id="JYNU01000005">
    <property type="protein sequence ID" value="KMO80438.1"/>
    <property type="molecule type" value="Genomic_DNA"/>
</dbReference>
<gene>
    <name evidence="1" type="ORF">MOBUDSM44075_00902</name>
</gene>
<reference evidence="1 2" key="1">
    <citation type="journal article" date="2015" name="Genome Biol. Evol.">
        <title>Characterization of Three Mycobacterium spp. with Potential Use in Bioremediation by Genome Sequencing and Comparative Genomics.</title>
        <authorList>
            <person name="Das S."/>
            <person name="Pettersson B.M."/>
            <person name="Behra P.R."/>
            <person name="Ramesh M."/>
            <person name="Dasgupta S."/>
            <person name="Bhattacharya A."/>
            <person name="Kirsebom L.A."/>
        </authorList>
    </citation>
    <scope>NUCLEOTIDE SEQUENCE [LARGE SCALE GENOMIC DNA]</scope>
    <source>
        <strain evidence="1 2">DSM 44075</strain>
    </source>
</reference>
<evidence type="ECO:0000313" key="2">
    <source>
        <dbReference type="Proteomes" id="UP000036313"/>
    </source>
</evidence>
<dbReference type="PATRIC" id="fig|1807.14.peg.903"/>
<evidence type="ECO:0000313" key="1">
    <source>
        <dbReference type="EMBL" id="KMO80438.1"/>
    </source>
</evidence>
<sequence>MHTVFLGSEAIAAGILTPGELRYGYRRLYPNIYTARNAEVSLADRTVGAWLWSQRRAVITGRAAAALHGARWIGDQAPVELIYDCKRSPAGIITRNERIADEEVCRIADMSVSSLARTAFDLGRHLPLARAVEHLDALANATGVTAAQILLLAEHYRGARGVKQLRTAVAHMDAGAQSPKETWLRMLLVRRGFPRPRTQIPVLNGRGKPFAYLDMGWEDVKIAVEYDGDQHRKDRNQYVWDEQRLRLIRGREWLHIKVISEDTEHDVVERVAAARRFREGAHMVAAGAW</sequence>